<dbReference type="OrthoDB" id="109255at2"/>
<evidence type="ECO:0000313" key="2">
    <source>
        <dbReference type="EMBL" id="AFL87743.1"/>
    </source>
</evidence>
<feature type="transmembrane region" description="Helical" evidence="1">
    <location>
        <begin position="138"/>
        <end position="159"/>
    </location>
</feature>
<feature type="transmembrane region" description="Helical" evidence="1">
    <location>
        <begin position="267"/>
        <end position="288"/>
    </location>
</feature>
<protein>
    <submittedName>
        <fullName evidence="2">Uncharacterized protein</fullName>
    </submittedName>
</protein>
<accession>I3ZES5</accession>
<dbReference type="Proteomes" id="UP000006056">
    <property type="component" value="Chromosome"/>
</dbReference>
<organism evidence="2 3">
    <name type="scientific">Terriglobus roseus (strain DSM 18391 / NRRL B-41598 / KBS 63)</name>
    <dbReference type="NCBI Taxonomy" id="926566"/>
    <lineage>
        <taxon>Bacteria</taxon>
        <taxon>Pseudomonadati</taxon>
        <taxon>Acidobacteriota</taxon>
        <taxon>Terriglobia</taxon>
        <taxon>Terriglobales</taxon>
        <taxon>Acidobacteriaceae</taxon>
        <taxon>Terriglobus</taxon>
    </lineage>
</organism>
<dbReference type="HOGENOM" id="CLU_548343_0_0_0"/>
<feature type="transmembrane region" description="Helical" evidence="1">
    <location>
        <begin position="222"/>
        <end position="243"/>
    </location>
</feature>
<evidence type="ECO:0000256" key="1">
    <source>
        <dbReference type="SAM" id="Phobius"/>
    </source>
</evidence>
<sequence length="517" mass="55621">MATITLLPQVDQSQRDGHTQGTQSARPRTAWFLLCAVLAFGLLGYHPFAEDGGIYATGVTLRLHPELFPTERNLPHSFAIAHTSQSLFVPSVAQLIRLLHLPQDWAMLLLFATALLATLLAAGSLARALFPSIRAQRGAVLLLAVSLGLPVAGTSLYLADPYLTARSLWTPLVLYGLSLLLRSRARAALLCLVVSAPLHPLMTVWAALLFATVMARRSNRPAAWTAGLAAATLAAMATLQAFAPPDSGAVRAASLSRGYWFLAQWEWYEWVGLVAAPVLLLLFATWNPLRKRTSQSGRDLCLALVIVAGIVTAAALLLIHPGDASLLLARMQPLRMLHPLYLVFVLMAGGLLGDLPQRLRCMPAAACIAAGIGLLTMQRGIYAHSGQWELPGATPANAYERAFLWVRDNTPVDAVFAADADYTKAPGEDAQMFRAVAQRTALPDQAKDGGIASVIPALAETWKRESDLQTGLATATDAQRLTWVRPLGATWLLLPAAAQTAFDCPFRNSAAKVCRLP</sequence>
<name>I3ZES5_TERRK</name>
<dbReference type="eggNOG" id="ENOG502Z9Q3">
    <property type="taxonomic scope" value="Bacteria"/>
</dbReference>
<keyword evidence="1" id="KW-1133">Transmembrane helix</keyword>
<reference evidence="2 3" key="1">
    <citation type="submission" date="2012-06" db="EMBL/GenBank/DDBJ databases">
        <title>Complete genome of Terriglobus roseus DSM 18391.</title>
        <authorList>
            <consortium name="US DOE Joint Genome Institute (JGI-PGF)"/>
            <person name="Lucas S."/>
            <person name="Copeland A."/>
            <person name="Lapidus A."/>
            <person name="Glavina del Rio T."/>
            <person name="Dalin E."/>
            <person name="Tice H."/>
            <person name="Bruce D."/>
            <person name="Goodwin L."/>
            <person name="Pitluck S."/>
            <person name="Peters L."/>
            <person name="Mikhailova N."/>
            <person name="Munk A.C.C."/>
            <person name="Kyrpides N."/>
            <person name="Mavromatis K."/>
            <person name="Ivanova N."/>
            <person name="Brettin T."/>
            <person name="Detter J.C."/>
            <person name="Han C."/>
            <person name="Larimer F."/>
            <person name="Land M."/>
            <person name="Hauser L."/>
            <person name="Markowitz V."/>
            <person name="Cheng J.-F."/>
            <person name="Hugenholtz P."/>
            <person name="Woyke T."/>
            <person name="Wu D."/>
            <person name="Brambilla E."/>
            <person name="Klenk H.-P."/>
            <person name="Eisen J.A."/>
        </authorList>
    </citation>
    <scope>NUCLEOTIDE SEQUENCE [LARGE SCALE GENOMIC DNA]</scope>
    <source>
        <strain evidence="3">DSM 18391 / NRRL B-41598 / KBS 63</strain>
    </source>
</reference>
<dbReference type="RefSeq" id="WP_014785312.1">
    <property type="nucleotide sequence ID" value="NC_018014.1"/>
</dbReference>
<feature type="transmembrane region" description="Helical" evidence="1">
    <location>
        <begin position="187"/>
        <end position="210"/>
    </location>
</feature>
<feature type="transmembrane region" description="Helical" evidence="1">
    <location>
        <begin position="300"/>
        <end position="319"/>
    </location>
</feature>
<evidence type="ECO:0000313" key="3">
    <source>
        <dbReference type="Proteomes" id="UP000006056"/>
    </source>
</evidence>
<dbReference type="KEGG" id="trs:Terro_1435"/>
<keyword evidence="1" id="KW-0472">Membrane</keyword>
<keyword evidence="3" id="KW-1185">Reference proteome</keyword>
<feature type="transmembrane region" description="Helical" evidence="1">
    <location>
        <begin position="339"/>
        <end position="355"/>
    </location>
</feature>
<feature type="transmembrane region" description="Helical" evidence="1">
    <location>
        <begin position="30"/>
        <end position="48"/>
    </location>
</feature>
<feature type="transmembrane region" description="Helical" evidence="1">
    <location>
        <begin position="105"/>
        <end position="126"/>
    </location>
</feature>
<keyword evidence="1" id="KW-0812">Transmembrane</keyword>
<dbReference type="EMBL" id="CP003379">
    <property type="protein sequence ID" value="AFL87743.1"/>
    <property type="molecule type" value="Genomic_DNA"/>
</dbReference>
<dbReference type="AlphaFoldDB" id="I3ZES5"/>
<gene>
    <name evidence="2" type="ordered locus">Terro_1435</name>
</gene>
<proteinExistence type="predicted"/>